<sequence>MPTEPRELTAEIAERFARIALGHVGREYPNKPDHVLAGPQDARTPRELHPIFYGSYDWHSCVHSYWLLARVLRRFPETAAASEITALFDAQFTADKVAAECDYLATPTARGFKRPYGWAWLLKLAAELSGLPRQDLPLQDWSVRLAPLAEAFAQRFRDFLPLATYPVRVGTHFNTAFGLRMAADYAEATQDAALTTLLRETGLRWYGEDADCPAWGEPSGDDFQSSALIEAECMRRLLAPEAFLPWLARFLPRIENRQPRTLFEPASVSDRSDGKIAHLDGLNLSRAWCWRALAASLPADDPRREMALEAAQRHLAAGLPHIAGDYMGEHWLATFALLALEAGDAPAG</sequence>
<evidence type="ECO:0008006" key="3">
    <source>
        <dbReference type="Google" id="ProtNLM"/>
    </source>
</evidence>
<dbReference type="InterPro" id="IPR021365">
    <property type="entry name" value="DUF2891"/>
</dbReference>
<evidence type="ECO:0000313" key="2">
    <source>
        <dbReference type="Proteomes" id="UP000236919"/>
    </source>
</evidence>
<dbReference type="EMBL" id="PQFZ01000014">
    <property type="protein sequence ID" value="POR48593.1"/>
    <property type="molecule type" value="Genomic_DNA"/>
</dbReference>
<dbReference type="Pfam" id="PF11199">
    <property type="entry name" value="DUF2891"/>
    <property type="match status" value="1"/>
</dbReference>
<organism evidence="1 2">
    <name type="scientific">Bosea psychrotolerans</name>
    <dbReference type="NCBI Taxonomy" id="1871628"/>
    <lineage>
        <taxon>Bacteria</taxon>
        <taxon>Pseudomonadati</taxon>
        <taxon>Pseudomonadota</taxon>
        <taxon>Alphaproteobacteria</taxon>
        <taxon>Hyphomicrobiales</taxon>
        <taxon>Boseaceae</taxon>
        <taxon>Bosea</taxon>
    </lineage>
</organism>
<dbReference type="OrthoDB" id="9779797at2"/>
<dbReference type="Proteomes" id="UP000236919">
    <property type="component" value="Unassembled WGS sequence"/>
</dbReference>
<proteinExistence type="predicted"/>
<dbReference type="AlphaFoldDB" id="A0A2S4M1K7"/>
<reference evidence="1 2" key="1">
    <citation type="submission" date="2018-01" db="EMBL/GenBank/DDBJ databases">
        <title>Genomic Encyclopedia of Type Strains, Phase III (KMG-III): the genomes of soil and plant-associated and newly described type strains.</title>
        <authorList>
            <person name="Whitman W."/>
        </authorList>
    </citation>
    <scope>NUCLEOTIDE SEQUENCE [LARGE SCALE GENOMIC DNA]</scope>
    <source>
        <strain evidence="1 2">1131</strain>
    </source>
</reference>
<name>A0A2S4M1K7_9HYPH</name>
<keyword evidence="2" id="KW-1185">Reference proteome</keyword>
<dbReference type="RefSeq" id="WP_103719983.1">
    <property type="nucleotide sequence ID" value="NZ_PQFZ01000014.1"/>
</dbReference>
<comment type="caution">
    <text evidence="1">The sequence shown here is derived from an EMBL/GenBank/DDBJ whole genome shotgun (WGS) entry which is preliminary data.</text>
</comment>
<gene>
    <name evidence="1" type="ORF">CYD53_11425</name>
</gene>
<protein>
    <recommendedName>
        <fullName evidence="3">DUF2891 family protein</fullName>
    </recommendedName>
</protein>
<evidence type="ECO:0000313" key="1">
    <source>
        <dbReference type="EMBL" id="POR48593.1"/>
    </source>
</evidence>
<accession>A0A2S4M1K7</accession>